<evidence type="ECO:0000313" key="1">
    <source>
        <dbReference type="EMBL" id="TCP60473.1"/>
    </source>
</evidence>
<protein>
    <submittedName>
        <fullName evidence="1">Uncharacterized protein</fullName>
    </submittedName>
</protein>
<reference evidence="1 2" key="1">
    <citation type="submission" date="2019-03" db="EMBL/GenBank/DDBJ databases">
        <title>Genomic Encyclopedia of Type Strains, Phase IV (KMG-IV): sequencing the most valuable type-strain genomes for metagenomic binning, comparative biology and taxonomic classification.</title>
        <authorList>
            <person name="Goeker M."/>
        </authorList>
    </citation>
    <scope>NUCLEOTIDE SEQUENCE [LARGE SCALE GENOMIC DNA]</scope>
    <source>
        <strain evidence="1 2">DSM 11170</strain>
    </source>
</reference>
<keyword evidence="2" id="KW-1185">Reference proteome</keyword>
<gene>
    <name evidence="1" type="ORF">EDD73_1361</name>
</gene>
<dbReference type="Proteomes" id="UP000294813">
    <property type="component" value="Unassembled WGS sequence"/>
</dbReference>
<organism evidence="1 2">
    <name type="scientific">Heliophilum fasciatum</name>
    <dbReference type="NCBI Taxonomy" id="35700"/>
    <lineage>
        <taxon>Bacteria</taxon>
        <taxon>Bacillati</taxon>
        <taxon>Bacillota</taxon>
        <taxon>Clostridia</taxon>
        <taxon>Eubacteriales</taxon>
        <taxon>Heliobacteriaceae</taxon>
        <taxon>Heliophilum</taxon>
    </lineage>
</organism>
<evidence type="ECO:0000313" key="2">
    <source>
        <dbReference type="Proteomes" id="UP000294813"/>
    </source>
</evidence>
<feature type="non-terminal residue" evidence="1">
    <location>
        <position position="1"/>
    </location>
</feature>
<comment type="caution">
    <text evidence="1">The sequence shown here is derived from an EMBL/GenBank/DDBJ whole genome shotgun (WGS) entry which is preliminary data.</text>
</comment>
<accession>A0A4R2RCE5</accession>
<dbReference type="EMBL" id="SLXT01000036">
    <property type="protein sequence ID" value="TCP60473.1"/>
    <property type="molecule type" value="Genomic_DNA"/>
</dbReference>
<name>A0A4R2RCE5_9FIRM</name>
<dbReference type="RefSeq" id="WP_165876522.1">
    <property type="nucleotide sequence ID" value="NZ_JAOQNU010000036.1"/>
</dbReference>
<proteinExistence type="predicted"/>
<sequence length="149" mass="16514">RFAAIFLINLEKTRFQRIPYLVPLGSWTDSKWLRGSANYTGVPGGKVGNTCFGGGDSVNEVMALEPAEVKSGSQVDVEADIVKNLDIPRYHLSIVKYSDCELTSVEDYPMSKSGFVVPKTPGLYFFFIEVDWGKGDNSVGYNFKLKVTD</sequence>
<dbReference type="AlphaFoldDB" id="A0A4R2RCE5"/>